<gene>
    <name evidence="1" type="ORF">SAMN04489793_3169</name>
</gene>
<sequence>MTMYTVVGAYDDGELLILGAVEGEHQLQGDTENWHGLQAWADHLEASNAQEACETAAGRR</sequence>
<evidence type="ECO:0000313" key="2">
    <source>
        <dbReference type="Proteomes" id="UP000182241"/>
    </source>
</evidence>
<proteinExistence type="predicted"/>
<dbReference type="RefSeq" id="WP_068742832.1">
    <property type="nucleotide sequence ID" value="NZ_FNSA01000003.1"/>
</dbReference>
<dbReference type="Proteomes" id="UP000182241">
    <property type="component" value="Unassembled WGS sequence"/>
</dbReference>
<accession>A0A1H4V7T6</accession>
<reference evidence="2" key="1">
    <citation type="submission" date="2016-10" db="EMBL/GenBank/DDBJ databases">
        <authorList>
            <person name="Varghese N."/>
            <person name="Submissions S."/>
        </authorList>
    </citation>
    <scope>NUCLEOTIDE SEQUENCE [LARGE SCALE GENOMIC DNA]</scope>
    <source>
        <strain evidence="2">DSM 44234</strain>
    </source>
</reference>
<protein>
    <submittedName>
        <fullName evidence="1">Uncharacterized protein</fullName>
    </submittedName>
</protein>
<keyword evidence="2" id="KW-1185">Reference proteome</keyword>
<dbReference type="OrthoDB" id="9907753at2"/>
<dbReference type="AlphaFoldDB" id="A0A1H4V7T6"/>
<name>A0A1H4V7T6_TSUTY</name>
<organism evidence="1 2">
    <name type="scientific">Tsukamurella tyrosinosolvens</name>
    <dbReference type="NCBI Taxonomy" id="57704"/>
    <lineage>
        <taxon>Bacteria</taxon>
        <taxon>Bacillati</taxon>
        <taxon>Actinomycetota</taxon>
        <taxon>Actinomycetes</taxon>
        <taxon>Mycobacteriales</taxon>
        <taxon>Tsukamurellaceae</taxon>
        <taxon>Tsukamurella</taxon>
    </lineage>
</organism>
<evidence type="ECO:0000313" key="1">
    <source>
        <dbReference type="EMBL" id="SEC77047.1"/>
    </source>
</evidence>
<dbReference type="EMBL" id="FNSA01000003">
    <property type="protein sequence ID" value="SEC77047.1"/>
    <property type="molecule type" value="Genomic_DNA"/>
</dbReference>